<dbReference type="PANTHER" id="PTHR33841:SF1">
    <property type="entry name" value="DNA METHYLTRANSFERASE A"/>
    <property type="match status" value="1"/>
</dbReference>
<evidence type="ECO:0000256" key="3">
    <source>
        <dbReference type="ARBA" id="ARBA00022679"/>
    </source>
</evidence>
<feature type="domain" description="Type II methyltransferase M.TaqI-like" evidence="7">
    <location>
        <begin position="540"/>
        <end position="790"/>
    </location>
</feature>
<comment type="catalytic activity">
    <reaction evidence="5">
        <text>a 2'-deoxyadenosine in DNA + S-adenosyl-L-methionine = an N(6)-methyl-2'-deoxyadenosine in DNA + S-adenosyl-L-homocysteine + H(+)</text>
        <dbReference type="Rhea" id="RHEA:15197"/>
        <dbReference type="Rhea" id="RHEA-COMP:12418"/>
        <dbReference type="Rhea" id="RHEA-COMP:12419"/>
        <dbReference type="ChEBI" id="CHEBI:15378"/>
        <dbReference type="ChEBI" id="CHEBI:57856"/>
        <dbReference type="ChEBI" id="CHEBI:59789"/>
        <dbReference type="ChEBI" id="CHEBI:90615"/>
        <dbReference type="ChEBI" id="CHEBI:90616"/>
        <dbReference type="EC" id="2.1.1.72"/>
    </reaction>
</comment>
<reference evidence="8" key="1">
    <citation type="submission" date="2018-12" db="EMBL/GenBank/DDBJ databases">
        <title>Novel natural products biosynthetic potential of the class Ktedonobacteria.</title>
        <authorList>
            <person name="Zheng Y."/>
            <person name="Saitou A."/>
            <person name="Wang C.M."/>
            <person name="Toyoda A."/>
            <person name="Minakuchi Y."/>
            <person name="Sekiguchi Y."/>
            <person name="Ueda K."/>
            <person name="Takano H."/>
            <person name="Sakai Y."/>
            <person name="Yokota A."/>
            <person name="Yabe S."/>
        </authorList>
    </citation>
    <scope>NUCLEOTIDE SEQUENCE</scope>
    <source>
        <strain evidence="8">COM3</strain>
    </source>
</reference>
<accession>A0A455SVP9</accession>
<dbReference type="Gene3D" id="3.40.50.150">
    <property type="entry name" value="Vaccinia Virus protein VP39"/>
    <property type="match status" value="2"/>
</dbReference>
<sequence length="1333" mass="152754">MYAKAPVFTCVTSEGALLPVEMLQRIAYLDSGLGGLSAEDYNLFDMRLNEAISDSWQHLLRAWKAFRAARQRITVSGSEGSITRRFWLLPLFERLGYGHLKGAKPIEIEGKSYPISHFWFGVPIHLIGCHIGLDQVVRSSGGARQSAFSLVQEYLGRSPEGLWGFVSNGLRLRLLRKNVSLTRQAYIEFDFEAMMESENYAEFTLLWLLCHVSRVNAEEQPERCWLEQWAQEAQKRGVRALEQLRDGVEEAIRALGSGFLAHRANQRLREKLRSGELKPQEYYRQVLRFVYRLIVLFVAEDREVLLHPEAREEARERYKRYYSTARLRWLAERRLGSRHSDLYHGLRLVMEGLGWETGCPDLGLPALNGFLFSEEAMPDVLDCVLSNQDLLKAVRSLAFTYEGSVRRAVDYRHLGAEELGSVYESLLELQPDLNIETAQFILKTVSGNERKTSGSHYTPSSLVESLLDSALEPVLAEACEHPDPEQAILQLKVCDPACGSGHFLLAATRRMARRLAMIRAGNEEPSQREVRRALRDVIGHCIYGVDINPMSVELCKVNLWLEALEPGKPLSFLDAHIQCGNSLLGTTPALLKNGIPNEAFEPLEGDDRKFCSIYKKKNKEYRERSKKGTSQIMLWEESGAIVRERLENVRAARFQMEAIDDDTIINVHRKQARYGLSLSSSDYVQSKLWADMWCAAFVWKKTAENNDLEMNENVLRRAMQNPDSVREEQRRYIQSLAEQYQFFHWHLAFPDVFQVPSGNEEPENALTGWSGGFDVVLGNPPWETNELKEQEWFVASGRPDIAHASNAAQRQKMIQGLLVEDPLLYVEFQEEKRKFQGKSHFIRHSGKYPLCAVGKINTYSIFTECMRQILHPRGRIGCIVPSGIATDDTTKVFFQDLMDSRTLVSLYDFENRNKVFPAVDSRMKFSLLTLSGTERPAMQGARFAFFLHDPTELKAEERAFVLTAEEIALLNPNTRTCPIFRSQRDAELTKQLYKRVPIFIREDGKEMLNLWSATLSTMFNMASDSHLFHTYTQLQQDGWTLRGNIFYRGNEKCYPLYEGKMISHYDHRFGGYTTTAEGAEQGIDRRDPFAVPLPRYWIHERDMNADVLREQTALLAFRDIARSTDVRTAIFSIIPAVACNHKTPLLYVKPKDPFALLLLASHFSSFVFDYVARQKVGGTSMGFFILKQLPVLPPETYKQECVWQPGVSLGEWILPRALELTYTAWDLEAFARECGYAGPPFRWDEERRFLLRCELDAAFFHLYGVAREDVAFIMETFPLVKKEDEKRNGEYRSRRVILEIYDALQEASEQGAMYQTRLEPPPADPSVAHPLRS</sequence>
<dbReference type="InterPro" id="IPR029063">
    <property type="entry name" value="SAM-dependent_MTases_sf"/>
</dbReference>
<dbReference type="REBASE" id="310648">
    <property type="entry name" value="TspCOM3ORF63970P"/>
</dbReference>
<dbReference type="InterPro" id="IPR011639">
    <property type="entry name" value="MethylTrfase_TaqI-like_dom"/>
</dbReference>
<keyword evidence="4" id="KW-0949">S-adenosyl-L-methionine</keyword>
<dbReference type="EC" id="2.1.1.72" evidence="1"/>
<dbReference type="InterPro" id="IPR050953">
    <property type="entry name" value="N4_N6_ade-DNA_methylase"/>
</dbReference>
<dbReference type="EMBL" id="AP019376">
    <property type="protein sequence ID" value="BBH91646.1"/>
    <property type="molecule type" value="Genomic_DNA"/>
</dbReference>
<evidence type="ECO:0000256" key="1">
    <source>
        <dbReference type="ARBA" id="ARBA00011900"/>
    </source>
</evidence>
<dbReference type="Pfam" id="PF07669">
    <property type="entry name" value="Eco57I"/>
    <property type="match status" value="1"/>
</dbReference>
<evidence type="ECO:0000313" key="8">
    <source>
        <dbReference type="EMBL" id="BBH91646.1"/>
    </source>
</evidence>
<evidence type="ECO:0000256" key="4">
    <source>
        <dbReference type="ARBA" id="ARBA00022691"/>
    </source>
</evidence>
<name>A0A455SVP9_9CHLR</name>
<proteinExistence type="predicted"/>
<organism evidence="8">
    <name type="scientific">Thermosporothrix sp. COM3</name>
    <dbReference type="NCBI Taxonomy" id="2490863"/>
    <lineage>
        <taxon>Bacteria</taxon>
        <taxon>Bacillati</taxon>
        <taxon>Chloroflexota</taxon>
        <taxon>Ktedonobacteria</taxon>
        <taxon>Ktedonobacterales</taxon>
        <taxon>Thermosporotrichaceae</taxon>
        <taxon>Thermosporothrix</taxon>
    </lineage>
</organism>
<dbReference type="GO" id="GO:0009007">
    <property type="term" value="F:site-specific DNA-methyltransferase (adenine-specific) activity"/>
    <property type="evidence" value="ECO:0007669"/>
    <property type="project" value="UniProtKB-EC"/>
</dbReference>
<protein>
    <recommendedName>
        <fullName evidence="1">site-specific DNA-methyltransferase (adenine-specific)</fullName>
        <ecNumber evidence="1">2.1.1.72</ecNumber>
    </recommendedName>
</protein>
<dbReference type="PANTHER" id="PTHR33841">
    <property type="entry name" value="DNA METHYLTRANSFERASE YEEA-RELATED"/>
    <property type="match status" value="1"/>
</dbReference>
<dbReference type="PRINTS" id="PR00507">
    <property type="entry name" value="N12N6MTFRASE"/>
</dbReference>
<keyword evidence="2" id="KW-0489">Methyltransferase</keyword>
<dbReference type="GO" id="GO:0032259">
    <property type="term" value="P:methylation"/>
    <property type="evidence" value="ECO:0007669"/>
    <property type="project" value="UniProtKB-KW"/>
</dbReference>
<feature type="region of interest" description="Disordered" evidence="6">
    <location>
        <begin position="1311"/>
        <end position="1333"/>
    </location>
</feature>
<gene>
    <name evidence="8" type="ORF">KTC_63970</name>
</gene>
<evidence type="ECO:0000259" key="7">
    <source>
        <dbReference type="Pfam" id="PF07669"/>
    </source>
</evidence>
<evidence type="ECO:0000256" key="2">
    <source>
        <dbReference type="ARBA" id="ARBA00022603"/>
    </source>
</evidence>
<evidence type="ECO:0000256" key="5">
    <source>
        <dbReference type="ARBA" id="ARBA00047942"/>
    </source>
</evidence>
<dbReference type="SUPFAM" id="SSF53335">
    <property type="entry name" value="S-adenosyl-L-methionine-dependent methyltransferases"/>
    <property type="match status" value="1"/>
</dbReference>
<dbReference type="GO" id="GO:0006304">
    <property type="term" value="P:DNA modification"/>
    <property type="evidence" value="ECO:0007669"/>
    <property type="project" value="InterPro"/>
</dbReference>
<keyword evidence="3" id="KW-0808">Transferase</keyword>
<evidence type="ECO:0000256" key="6">
    <source>
        <dbReference type="SAM" id="MobiDB-lite"/>
    </source>
</evidence>